<comment type="caution">
    <text evidence="3">The sequence shown here is derived from an EMBL/GenBank/DDBJ whole genome shotgun (WGS) entry which is preliminary data.</text>
</comment>
<dbReference type="InterPro" id="IPR029069">
    <property type="entry name" value="HotDog_dom_sf"/>
</dbReference>
<dbReference type="CDD" id="cd00586">
    <property type="entry name" value="4HBT"/>
    <property type="match status" value="1"/>
</dbReference>
<protein>
    <submittedName>
        <fullName evidence="3">Acyl-CoA thioesterase YbgC</fullName>
    </submittedName>
</protein>
<dbReference type="InterPro" id="IPR050563">
    <property type="entry name" value="4-hydroxybenzoyl-CoA_TE"/>
</dbReference>
<dbReference type="PANTHER" id="PTHR31793">
    <property type="entry name" value="4-HYDROXYBENZOYL-COA THIOESTERASE FAMILY MEMBER"/>
    <property type="match status" value="1"/>
</dbReference>
<proteinExistence type="inferred from homology"/>
<reference evidence="4" key="1">
    <citation type="submission" date="2013-11" db="EMBL/GenBank/DDBJ databases">
        <authorList>
            <person name="Hoang H.T."/>
            <person name="Killian M.L."/>
            <person name="Madson D.M."/>
            <person name="Arruda P.H.E."/>
            <person name="Sun D."/>
            <person name="Schwartz K.J."/>
            <person name="Yoon K."/>
        </authorList>
    </citation>
    <scope>NUCLEOTIDE SEQUENCE [LARGE SCALE GENOMIC DNA]</scope>
    <source>
        <strain evidence="4">CDK2</strain>
    </source>
</reference>
<evidence type="ECO:0000256" key="1">
    <source>
        <dbReference type="ARBA" id="ARBA00005953"/>
    </source>
</evidence>
<name>A0A0P7H057_9EURY</name>
<dbReference type="GO" id="GO:0047617">
    <property type="term" value="F:fatty acyl-CoA hydrolase activity"/>
    <property type="evidence" value="ECO:0007669"/>
    <property type="project" value="TreeGrafter"/>
</dbReference>
<keyword evidence="4" id="KW-1185">Reference proteome</keyword>
<dbReference type="SUPFAM" id="SSF54637">
    <property type="entry name" value="Thioesterase/thiol ester dehydrase-isomerase"/>
    <property type="match status" value="1"/>
</dbReference>
<dbReference type="Proteomes" id="UP000050535">
    <property type="component" value="Unassembled WGS sequence"/>
</dbReference>
<gene>
    <name evidence="3" type="ORF">SY89_02167</name>
</gene>
<dbReference type="Pfam" id="PF13279">
    <property type="entry name" value="4HBT_2"/>
    <property type="match status" value="1"/>
</dbReference>
<accession>A0A0P7H057</accession>
<sequence>MSYETTLDVRFRDIDAMGHVNNAVYATYAEQARANYFADVLDEDLSAISSVLARIEIDYHRPVELDDGPVTVAVSVPRLGESSLPMEYEIRTVDGELAASIESVQVAYDREAGESVPIPNAWRETITEYHGL</sequence>
<evidence type="ECO:0000256" key="2">
    <source>
        <dbReference type="ARBA" id="ARBA00022801"/>
    </source>
</evidence>
<dbReference type="Gene3D" id="3.10.129.10">
    <property type="entry name" value="Hotdog Thioesterase"/>
    <property type="match status" value="1"/>
</dbReference>
<keyword evidence="2" id="KW-0378">Hydrolase</keyword>
<dbReference type="STRING" id="699431.SY89_02167"/>
<dbReference type="RefSeq" id="WP_054584036.1">
    <property type="nucleotide sequence ID" value="NZ_LGUC01000001.1"/>
</dbReference>
<evidence type="ECO:0000313" key="3">
    <source>
        <dbReference type="EMBL" id="KPN31421.1"/>
    </source>
</evidence>
<evidence type="ECO:0000313" key="4">
    <source>
        <dbReference type="Proteomes" id="UP000050535"/>
    </source>
</evidence>
<dbReference type="PANTHER" id="PTHR31793:SF27">
    <property type="entry name" value="NOVEL THIOESTERASE SUPERFAMILY DOMAIN AND SAPOSIN A-TYPE DOMAIN CONTAINING PROTEIN (0610012H03RIK)"/>
    <property type="match status" value="1"/>
</dbReference>
<comment type="similarity">
    <text evidence="1">Belongs to the 4-hydroxybenzoyl-CoA thioesterase family.</text>
</comment>
<dbReference type="OrthoDB" id="56956at2157"/>
<organism evidence="3 4">
    <name type="scientific">Halolamina pelagica</name>
    <dbReference type="NCBI Taxonomy" id="699431"/>
    <lineage>
        <taxon>Archaea</taxon>
        <taxon>Methanobacteriati</taxon>
        <taxon>Methanobacteriota</taxon>
        <taxon>Stenosarchaea group</taxon>
        <taxon>Halobacteria</taxon>
        <taxon>Halobacteriales</taxon>
        <taxon>Haloferacaceae</taxon>
    </lineage>
</organism>
<dbReference type="EMBL" id="LGUC01000001">
    <property type="protein sequence ID" value="KPN31421.1"/>
    <property type="molecule type" value="Genomic_DNA"/>
</dbReference>
<dbReference type="AlphaFoldDB" id="A0A0P7H057"/>